<evidence type="ECO:0000313" key="8">
    <source>
        <dbReference type="EMBL" id="SMF96762.1"/>
    </source>
</evidence>
<dbReference type="AlphaFoldDB" id="A0A1Y6D8L4"/>
<dbReference type="SUPFAM" id="SSF56047">
    <property type="entry name" value="Ribosomal protein S8"/>
    <property type="match status" value="1"/>
</dbReference>
<dbReference type="GO" id="GO:0006412">
    <property type="term" value="P:translation"/>
    <property type="evidence" value="ECO:0007669"/>
    <property type="project" value="UniProtKB-UniRule"/>
</dbReference>
<name>A0A1Y6D8L4_9GAMM</name>
<accession>A0A1Y6D8L4</accession>
<evidence type="ECO:0000256" key="6">
    <source>
        <dbReference type="HAMAP-Rule" id="MF_01302"/>
    </source>
</evidence>
<gene>
    <name evidence="6" type="primary">rpsH</name>
    <name evidence="8" type="ORF">SAMN02949497_4168</name>
</gene>
<dbReference type="GO" id="GO:0005737">
    <property type="term" value="C:cytoplasm"/>
    <property type="evidence" value="ECO:0007669"/>
    <property type="project" value="UniProtKB-ARBA"/>
</dbReference>
<keyword evidence="2 6" id="KW-0689">Ribosomal protein</keyword>
<evidence type="ECO:0000256" key="4">
    <source>
        <dbReference type="ARBA" id="ARBA00035258"/>
    </source>
</evidence>
<evidence type="ECO:0000256" key="5">
    <source>
        <dbReference type="ARBA" id="ARBA00046740"/>
    </source>
</evidence>
<dbReference type="STRING" id="1760988.SAMN02949497_4168"/>
<proteinExistence type="inferred from homology"/>
<dbReference type="GO" id="GO:0005840">
    <property type="term" value="C:ribosome"/>
    <property type="evidence" value="ECO:0007669"/>
    <property type="project" value="UniProtKB-KW"/>
</dbReference>
<comment type="similarity">
    <text evidence="1 6 7">Belongs to the universal ribosomal protein uS8 family.</text>
</comment>
<dbReference type="OrthoDB" id="9802617at2"/>
<evidence type="ECO:0000256" key="2">
    <source>
        <dbReference type="ARBA" id="ARBA00022980"/>
    </source>
</evidence>
<comment type="function">
    <text evidence="6">One of the primary rRNA binding proteins, it binds directly to 16S rRNA central domain where it helps coordinate assembly of the platform of the 30S subunit.</text>
</comment>
<dbReference type="PROSITE" id="PS00053">
    <property type="entry name" value="RIBOSOMAL_S8"/>
    <property type="match status" value="1"/>
</dbReference>
<dbReference type="Pfam" id="PF00410">
    <property type="entry name" value="Ribosomal_S8"/>
    <property type="match status" value="1"/>
</dbReference>
<evidence type="ECO:0000256" key="3">
    <source>
        <dbReference type="ARBA" id="ARBA00023274"/>
    </source>
</evidence>
<dbReference type="GO" id="GO:0003735">
    <property type="term" value="F:structural constituent of ribosome"/>
    <property type="evidence" value="ECO:0007669"/>
    <property type="project" value="InterPro"/>
</dbReference>
<dbReference type="HAMAP" id="MF_01302_B">
    <property type="entry name" value="Ribosomal_uS8_B"/>
    <property type="match status" value="1"/>
</dbReference>
<dbReference type="Proteomes" id="UP000192923">
    <property type="component" value="Unassembled WGS sequence"/>
</dbReference>
<keyword evidence="3 6" id="KW-0687">Ribonucleoprotein</keyword>
<dbReference type="NCBIfam" id="NF001109">
    <property type="entry name" value="PRK00136.1"/>
    <property type="match status" value="1"/>
</dbReference>
<protein>
    <recommendedName>
        <fullName evidence="4 6">Small ribosomal subunit protein uS8</fullName>
    </recommendedName>
</protein>
<dbReference type="PANTHER" id="PTHR11758">
    <property type="entry name" value="40S RIBOSOMAL PROTEIN S15A"/>
    <property type="match status" value="1"/>
</dbReference>
<dbReference type="InterPro" id="IPR047863">
    <property type="entry name" value="Ribosomal_uS8_CS"/>
</dbReference>
<sequence>MGMTDPLSDMITRIRNGQAASKEEVRMHSSNLKVALCRVLENEGYIESFNIKESLGKSELTIRLKYYKGLPVIENIQRVSKPGCRVYKTKAHLPNVLGGLGVAVISTSKGLMTGTDAKKQGHGGEVICIVS</sequence>
<keyword evidence="6" id="KW-0699">rRNA-binding</keyword>
<keyword evidence="6" id="KW-0694">RNA-binding</keyword>
<evidence type="ECO:0000256" key="1">
    <source>
        <dbReference type="ARBA" id="ARBA00006471"/>
    </source>
</evidence>
<dbReference type="RefSeq" id="WP_085215622.1">
    <property type="nucleotide sequence ID" value="NZ_FXAM01000001.1"/>
</dbReference>
<dbReference type="Gene3D" id="3.30.1490.10">
    <property type="match status" value="1"/>
</dbReference>
<evidence type="ECO:0000256" key="7">
    <source>
        <dbReference type="RuleBase" id="RU003660"/>
    </source>
</evidence>
<dbReference type="GO" id="GO:1990904">
    <property type="term" value="C:ribonucleoprotein complex"/>
    <property type="evidence" value="ECO:0007669"/>
    <property type="project" value="UniProtKB-KW"/>
</dbReference>
<dbReference type="EMBL" id="FXAM01000001">
    <property type="protein sequence ID" value="SMF96762.1"/>
    <property type="molecule type" value="Genomic_DNA"/>
</dbReference>
<evidence type="ECO:0000313" key="9">
    <source>
        <dbReference type="Proteomes" id="UP000192923"/>
    </source>
</evidence>
<dbReference type="FunFam" id="3.30.1490.10:FF:000001">
    <property type="entry name" value="30S ribosomal protein S8"/>
    <property type="match status" value="1"/>
</dbReference>
<organism evidence="8 9">
    <name type="scientific">Methylomagnum ishizawai</name>
    <dbReference type="NCBI Taxonomy" id="1760988"/>
    <lineage>
        <taxon>Bacteria</taxon>
        <taxon>Pseudomonadati</taxon>
        <taxon>Pseudomonadota</taxon>
        <taxon>Gammaproteobacteria</taxon>
        <taxon>Methylococcales</taxon>
        <taxon>Methylococcaceae</taxon>
        <taxon>Methylomagnum</taxon>
    </lineage>
</organism>
<keyword evidence="9" id="KW-1185">Reference proteome</keyword>
<dbReference type="InterPro" id="IPR000630">
    <property type="entry name" value="Ribosomal_uS8"/>
</dbReference>
<reference evidence="8 9" key="1">
    <citation type="submission" date="2016-12" db="EMBL/GenBank/DDBJ databases">
        <authorList>
            <person name="Song W.-J."/>
            <person name="Kurnit D.M."/>
        </authorList>
    </citation>
    <scope>NUCLEOTIDE SEQUENCE [LARGE SCALE GENOMIC DNA]</scope>
    <source>
        <strain evidence="8 9">175</strain>
    </source>
</reference>
<dbReference type="Gene3D" id="3.30.1370.30">
    <property type="match status" value="1"/>
</dbReference>
<dbReference type="GO" id="GO:0019843">
    <property type="term" value="F:rRNA binding"/>
    <property type="evidence" value="ECO:0007669"/>
    <property type="project" value="UniProtKB-UniRule"/>
</dbReference>
<dbReference type="InterPro" id="IPR035987">
    <property type="entry name" value="Ribosomal_uS8_sf"/>
</dbReference>
<comment type="subunit">
    <text evidence="5 6">Part of the 30S ribosomal subunit. Contacts proteins S5 and S12.</text>
</comment>